<dbReference type="InterPro" id="IPR036249">
    <property type="entry name" value="Thioredoxin-like_sf"/>
</dbReference>
<evidence type="ECO:0000259" key="8">
    <source>
        <dbReference type="PROSITE" id="PS51352"/>
    </source>
</evidence>
<dbReference type="CDD" id="cd03013">
    <property type="entry name" value="PRX5_like"/>
    <property type="match status" value="1"/>
</dbReference>
<dbReference type="FunFam" id="3.40.30.10:FF:000020">
    <property type="entry name" value="Peroxiredoxin"/>
    <property type="match status" value="1"/>
</dbReference>
<comment type="catalytic activity">
    <reaction evidence="6">
        <text>a hydroperoxide + 2 glutathione = an alcohol + glutathione disulfide + H2O</text>
        <dbReference type="Rhea" id="RHEA:62632"/>
        <dbReference type="ChEBI" id="CHEBI:15377"/>
        <dbReference type="ChEBI" id="CHEBI:30879"/>
        <dbReference type="ChEBI" id="CHEBI:35924"/>
        <dbReference type="ChEBI" id="CHEBI:57925"/>
        <dbReference type="ChEBI" id="CHEBI:58297"/>
        <dbReference type="EC" id="1.11.1.27"/>
    </reaction>
</comment>
<dbReference type="InterPro" id="IPR013766">
    <property type="entry name" value="Thioredoxin_domain"/>
</dbReference>
<evidence type="ECO:0000256" key="5">
    <source>
        <dbReference type="PIRSR" id="PIRSR637944-1"/>
    </source>
</evidence>
<evidence type="ECO:0000256" key="3">
    <source>
        <dbReference type="ARBA" id="ARBA00023002"/>
    </source>
</evidence>
<dbReference type="GO" id="GO:0005737">
    <property type="term" value="C:cytoplasm"/>
    <property type="evidence" value="ECO:0007669"/>
    <property type="project" value="TreeGrafter"/>
</dbReference>
<dbReference type="GO" id="GO:0008379">
    <property type="term" value="F:thioredoxin peroxidase activity"/>
    <property type="evidence" value="ECO:0007669"/>
    <property type="project" value="InterPro"/>
</dbReference>
<keyword evidence="1 6" id="KW-0575">Peroxidase</keyword>
<keyword evidence="4 6" id="KW-0676">Redox-active center</keyword>
<evidence type="ECO:0000256" key="7">
    <source>
        <dbReference type="SAM" id="MobiDB-lite"/>
    </source>
</evidence>
<dbReference type="GO" id="GO:0034599">
    <property type="term" value="P:cellular response to oxidative stress"/>
    <property type="evidence" value="ECO:0007669"/>
    <property type="project" value="InterPro"/>
</dbReference>
<dbReference type="RefSeq" id="WP_007426880.1">
    <property type="nucleotide sequence ID" value="NZ_AMGO01000036.1"/>
</dbReference>
<feature type="active site" description="Cysteine sulfenic acid (-SOH) intermediate" evidence="5">
    <location>
        <position position="49"/>
    </location>
</feature>
<keyword evidence="3 6" id="KW-0560">Oxidoreductase</keyword>
<dbReference type="eggNOG" id="COG0678">
    <property type="taxonomic scope" value="Bacteria"/>
</dbReference>
<feature type="compositionally biased region" description="Basic and acidic residues" evidence="7">
    <location>
        <begin position="1"/>
        <end position="16"/>
    </location>
</feature>
<dbReference type="SUPFAM" id="SSF52833">
    <property type="entry name" value="Thioredoxin-like"/>
    <property type="match status" value="1"/>
</dbReference>
<dbReference type="PANTHER" id="PTHR10430:SF16">
    <property type="entry name" value="PEROXIREDOXIN-5, MITOCHONDRIAL"/>
    <property type="match status" value="1"/>
</dbReference>
<evidence type="ECO:0000313" key="10">
    <source>
        <dbReference type="Proteomes" id="UP000006765"/>
    </source>
</evidence>
<dbReference type="PANTHER" id="PTHR10430">
    <property type="entry name" value="PEROXIREDOXIN"/>
    <property type="match status" value="1"/>
</dbReference>
<dbReference type="GO" id="GO:0042744">
    <property type="term" value="P:hydrogen peroxide catabolic process"/>
    <property type="evidence" value="ECO:0007669"/>
    <property type="project" value="TreeGrafter"/>
</dbReference>
<comment type="similarity">
    <text evidence="6">Belongs to the peroxiredoxin family. Prx5 subfamily.</text>
</comment>
<evidence type="ECO:0000256" key="4">
    <source>
        <dbReference type="ARBA" id="ARBA00023284"/>
    </source>
</evidence>
<dbReference type="EMBL" id="AMGO01000036">
    <property type="protein sequence ID" value="EKE44212.1"/>
    <property type="molecule type" value="Genomic_DNA"/>
</dbReference>
<name>K2HC78_9RHOB</name>
<dbReference type="STRING" id="1231392.OCGS_1728"/>
<dbReference type="InterPro" id="IPR037944">
    <property type="entry name" value="PRX5-like"/>
</dbReference>
<comment type="function">
    <text evidence="6">Thiol-specific peroxidase that catalyzes the reduction of hydrogen peroxide and organic hydroperoxides to water and alcohols, respectively. Plays a role in cell protection against oxidative stress by detoxifying peroxides.</text>
</comment>
<dbReference type="PATRIC" id="fig|1231392.3.peg.1737"/>
<dbReference type="GO" id="GO:0045454">
    <property type="term" value="P:cell redox homeostasis"/>
    <property type="evidence" value="ECO:0007669"/>
    <property type="project" value="TreeGrafter"/>
</dbReference>
<keyword evidence="2 6" id="KW-0049">Antioxidant</keyword>
<reference evidence="9 10" key="1">
    <citation type="journal article" date="2012" name="J. Bacteriol.">
        <title>Draft Genome Sequence of Oceaniovalibus guishaninsula JLT2003T.</title>
        <authorList>
            <person name="Tang K."/>
            <person name="Liu K."/>
            <person name="Jiao N."/>
        </authorList>
    </citation>
    <scope>NUCLEOTIDE SEQUENCE [LARGE SCALE GENOMIC DNA]</scope>
    <source>
        <strain evidence="9 10">JLT2003</strain>
    </source>
</reference>
<dbReference type="AlphaFoldDB" id="K2HC78"/>
<dbReference type="InterPro" id="IPR013740">
    <property type="entry name" value="Redoxin"/>
</dbReference>
<evidence type="ECO:0000256" key="1">
    <source>
        <dbReference type="ARBA" id="ARBA00022559"/>
    </source>
</evidence>
<dbReference type="OrthoDB" id="9800621at2"/>
<sequence>MAISEGDRLPDADLTRLGDNGPETVAMRDLAGTGRVVVFAVPGAYTGVCTTAHVPSFIRTKQAFADKGVDRILCVSVNDPFVMKAWGDSTGATEAGIVMLADPASEFTKAMGMAFTAPPPGFYDRSRRYAMLVEDGIVRVLHAEESPGTCETSGGESLLAAI</sequence>
<dbReference type="Proteomes" id="UP000006765">
    <property type="component" value="Unassembled WGS sequence"/>
</dbReference>
<feature type="domain" description="Thioredoxin" evidence="8">
    <location>
        <begin position="3"/>
        <end position="162"/>
    </location>
</feature>
<evidence type="ECO:0000256" key="2">
    <source>
        <dbReference type="ARBA" id="ARBA00022862"/>
    </source>
</evidence>
<evidence type="ECO:0000256" key="6">
    <source>
        <dbReference type="RuleBase" id="RU366011"/>
    </source>
</evidence>
<protein>
    <recommendedName>
        <fullName evidence="6">Glutathione-dependent peroxiredoxin</fullName>
        <ecNumber evidence="6">1.11.1.27</ecNumber>
    </recommendedName>
</protein>
<gene>
    <name evidence="9" type="ORF">OCGS_1728</name>
</gene>
<organism evidence="9 10">
    <name type="scientific">Oceaniovalibus guishaninsula JLT2003</name>
    <dbReference type="NCBI Taxonomy" id="1231392"/>
    <lineage>
        <taxon>Bacteria</taxon>
        <taxon>Pseudomonadati</taxon>
        <taxon>Pseudomonadota</taxon>
        <taxon>Alphaproteobacteria</taxon>
        <taxon>Rhodobacterales</taxon>
        <taxon>Roseobacteraceae</taxon>
        <taxon>Oceaniovalibus</taxon>
    </lineage>
</organism>
<comment type="caution">
    <text evidence="9">The sequence shown here is derived from an EMBL/GenBank/DDBJ whole genome shotgun (WGS) entry which is preliminary data.</text>
</comment>
<dbReference type="PROSITE" id="PS51352">
    <property type="entry name" value="THIOREDOXIN_2"/>
    <property type="match status" value="1"/>
</dbReference>
<dbReference type="Pfam" id="PF08534">
    <property type="entry name" value="Redoxin"/>
    <property type="match status" value="1"/>
</dbReference>
<dbReference type="Gene3D" id="3.40.30.10">
    <property type="entry name" value="Glutaredoxin"/>
    <property type="match status" value="1"/>
</dbReference>
<accession>K2HC78</accession>
<keyword evidence="10" id="KW-1185">Reference proteome</keyword>
<proteinExistence type="inferred from homology"/>
<feature type="region of interest" description="Disordered" evidence="7">
    <location>
        <begin position="1"/>
        <end position="20"/>
    </location>
</feature>
<evidence type="ECO:0000313" key="9">
    <source>
        <dbReference type="EMBL" id="EKE44212.1"/>
    </source>
</evidence>
<dbReference type="EC" id="1.11.1.27" evidence="6"/>